<feature type="transmembrane region" description="Helical" evidence="2">
    <location>
        <begin position="73"/>
        <end position="95"/>
    </location>
</feature>
<dbReference type="AlphaFoldDB" id="A0A1H5N245"/>
<organism evidence="3 4">
    <name type="scientific">Arthrobacter alpinus</name>
    <dbReference type="NCBI Taxonomy" id="656366"/>
    <lineage>
        <taxon>Bacteria</taxon>
        <taxon>Bacillati</taxon>
        <taxon>Actinomycetota</taxon>
        <taxon>Actinomycetes</taxon>
        <taxon>Micrococcales</taxon>
        <taxon>Micrococcaceae</taxon>
        <taxon>Arthrobacter</taxon>
    </lineage>
</organism>
<dbReference type="RefSeq" id="WP_074712487.1">
    <property type="nucleotide sequence ID" value="NZ_FNTV01000001.1"/>
</dbReference>
<accession>A0A1H5N245</accession>
<feature type="transmembrane region" description="Helical" evidence="2">
    <location>
        <begin position="131"/>
        <end position="152"/>
    </location>
</feature>
<name>A0A1H5N245_9MICC</name>
<evidence type="ECO:0000256" key="2">
    <source>
        <dbReference type="SAM" id="Phobius"/>
    </source>
</evidence>
<reference evidence="3 4" key="1">
    <citation type="submission" date="2016-10" db="EMBL/GenBank/DDBJ databases">
        <authorList>
            <person name="de Groot N.N."/>
        </authorList>
    </citation>
    <scope>NUCLEOTIDE SEQUENCE [LARGE SCALE GENOMIC DNA]</scope>
    <source>
        <strain evidence="3 4">DSM 22274</strain>
    </source>
</reference>
<keyword evidence="2" id="KW-0812">Transmembrane</keyword>
<dbReference type="EMBL" id="FNTV01000001">
    <property type="protein sequence ID" value="SEE95665.1"/>
    <property type="molecule type" value="Genomic_DNA"/>
</dbReference>
<evidence type="ECO:0000313" key="3">
    <source>
        <dbReference type="EMBL" id="SEE95665.1"/>
    </source>
</evidence>
<gene>
    <name evidence="3" type="ORF">SAMN04489740_3322</name>
</gene>
<evidence type="ECO:0000313" key="4">
    <source>
        <dbReference type="Proteomes" id="UP000182725"/>
    </source>
</evidence>
<feature type="region of interest" description="Disordered" evidence="1">
    <location>
        <begin position="1"/>
        <end position="26"/>
    </location>
</feature>
<proteinExistence type="predicted"/>
<feature type="transmembrane region" description="Helical" evidence="2">
    <location>
        <begin position="44"/>
        <end position="67"/>
    </location>
</feature>
<evidence type="ECO:0000256" key="1">
    <source>
        <dbReference type="SAM" id="MobiDB-lite"/>
    </source>
</evidence>
<keyword evidence="2" id="KW-0472">Membrane</keyword>
<feature type="compositionally biased region" description="Polar residues" evidence="1">
    <location>
        <begin position="1"/>
        <end position="23"/>
    </location>
</feature>
<sequence length="158" mass="16506">MSHPSPDSSEIQPSAPPSSQSTGKKPVSLQLPAEALNFKFPGGVLLTILGVLESLGSFAQVLTNILFAPWYLLLLSMLGLAIAVTVAGAGILMLLRRGMLEGFTPKLGVASTGALLATKLLTQVVLSGEFFGFLVPVCLAIAVFIVVGRGMLKTRDLV</sequence>
<keyword evidence="2" id="KW-1133">Transmembrane helix</keyword>
<protein>
    <submittedName>
        <fullName evidence="3">Uncharacterized protein</fullName>
    </submittedName>
</protein>
<dbReference type="Proteomes" id="UP000182725">
    <property type="component" value="Unassembled WGS sequence"/>
</dbReference>